<dbReference type="InterPro" id="IPR036259">
    <property type="entry name" value="MFS_trans_sf"/>
</dbReference>
<feature type="transmembrane region" description="Helical" evidence="7">
    <location>
        <begin position="398"/>
        <end position="420"/>
    </location>
</feature>
<evidence type="ECO:0000313" key="10">
    <source>
        <dbReference type="Proteomes" id="UP001303160"/>
    </source>
</evidence>
<dbReference type="PANTHER" id="PTHR23502:SF21">
    <property type="entry name" value="DITYROSINE TRANSPORTER 1"/>
    <property type="match status" value="1"/>
</dbReference>
<feature type="transmembrane region" description="Helical" evidence="7">
    <location>
        <begin position="228"/>
        <end position="247"/>
    </location>
</feature>
<feature type="transmembrane region" description="Helical" evidence="7">
    <location>
        <begin position="538"/>
        <end position="561"/>
    </location>
</feature>
<feature type="transmembrane region" description="Helical" evidence="7">
    <location>
        <begin position="259"/>
        <end position="284"/>
    </location>
</feature>
<dbReference type="InterPro" id="IPR020846">
    <property type="entry name" value="MFS_dom"/>
</dbReference>
<keyword evidence="5 7" id="KW-0472">Membrane</keyword>
<feature type="transmembrane region" description="Helical" evidence="7">
    <location>
        <begin position="451"/>
        <end position="469"/>
    </location>
</feature>
<feature type="compositionally biased region" description="Polar residues" evidence="6">
    <location>
        <begin position="80"/>
        <end position="96"/>
    </location>
</feature>
<comment type="caution">
    <text evidence="9">The sequence shown here is derived from an EMBL/GenBank/DDBJ whole genome shotgun (WGS) entry which is preliminary data.</text>
</comment>
<feature type="compositionally biased region" description="Polar residues" evidence="6">
    <location>
        <begin position="590"/>
        <end position="599"/>
    </location>
</feature>
<feature type="region of interest" description="Disordered" evidence="6">
    <location>
        <begin position="1"/>
        <end position="124"/>
    </location>
</feature>
<dbReference type="GO" id="GO:0005275">
    <property type="term" value="F:amine transmembrane transporter activity"/>
    <property type="evidence" value="ECO:0007669"/>
    <property type="project" value="TreeGrafter"/>
</dbReference>
<keyword evidence="3 7" id="KW-0812">Transmembrane</keyword>
<dbReference type="FunFam" id="1.20.1250.20:FF:000172">
    <property type="entry name" value="MFS multidrug resistance transporter"/>
    <property type="match status" value="1"/>
</dbReference>
<dbReference type="EMBL" id="MU863985">
    <property type="protein sequence ID" value="KAK4196411.1"/>
    <property type="molecule type" value="Genomic_DNA"/>
</dbReference>
<dbReference type="AlphaFoldDB" id="A0AAN6XB97"/>
<comment type="subcellular location">
    <subcellularLocation>
        <location evidence="1">Membrane</location>
        <topology evidence="1">Multi-pass membrane protein</topology>
    </subcellularLocation>
</comment>
<keyword evidence="10" id="KW-1185">Reference proteome</keyword>
<evidence type="ECO:0000256" key="3">
    <source>
        <dbReference type="ARBA" id="ARBA00022692"/>
    </source>
</evidence>
<keyword evidence="4 7" id="KW-1133">Transmembrane helix</keyword>
<organism evidence="9 10">
    <name type="scientific">Triangularia verruculosa</name>
    <dbReference type="NCBI Taxonomy" id="2587418"/>
    <lineage>
        <taxon>Eukaryota</taxon>
        <taxon>Fungi</taxon>
        <taxon>Dikarya</taxon>
        <taxon>Ascomycota</taxon>
        <taxon>Pezizomycotina</taxon>
        <taxon>Sordariomycetes</taxon>
        <taxon>Sordariomycetidae</taxon>
        <taxon>Sordariales</taxon>
        <taxon>Podosporaceae</taxon>
        <taxon>Triangularia</taxon>
    </lineage>
</organism>
<accession>A0AAN6XB97</accession>
<reference evidence="9" key="2">
    <citation type="submission" date="2023-05" db="EMBL/GenBank/DDBJ databases">
        <authorList>
            <consortium name="Lawrence Berkeley National Laboratory"/>
            <person name="Steindorff A."/>
            <person name="Hensen N."/>
            <person name="Bonometti L."/>
            <person name="Westerberg I."/>
            <person name="Brannstrom I.O."/>
            <person name="Guillou S."/>
            <person name="Cros-Aarteil S."/>
            <person name="Calhoun S."/>
            <person name="Haridas S."/>
            <person name="Kuo A."/>
            <person name="Mondo S."/>
            <person name="Pangilinan J."/>
            <person name="Riley R."/>
            <person name="Labutti K."/>
            <person name="Andreopoulos B."/>
            <person name="Lipzen A."/>
            <person name="Chen C."/>
            <person name="Yanf M."/>
            <person name="Daum C."/>
            <person name="Ng V."/>
            <person name="Clum A."/>
            <person name="Ohm R."/>
            <person name="Martin F."/>
            <person name="Silar P."/>
            <person name="Natvig D."/>
            <person name="Lalanne C."/>
            <person name="Gautier V."/>
            <person name="Ament-Velasquez S.L."/>
            <person name="Kruys A."/>
            <person name="Hutchinson M.I."/>
            <person name="Powell A.J."/>
            <person name="Barry K."/>
            <person name="Miller A.N."/>
            <person name="Grigoriev I.V."/>
            <person name="Debuchy R."/>
            <person name="Gladieux P."/>
            <person name="Thoren M.H."/>
            <person name="Johannesson H."/>
        </authorList>
    </citation>
    <scope>NUCLEOTIDE SEQUENCE</scope>
    <source>
        <strain evidence="9">CBS 315.58</strain>
    </source>
</reference>
<evidence type="ECO:0000256" key="6">
    <source>
        <dbReference type="SAM" id="MobiDB-lite"/>
    </source>
</evidence>
<evidence type="ECO:0000256" key="1">
    <source>
        <dbReference type="ARBA" id="ARBA00004141"/>
    </source>
</evidence>
<dbReference type="PANTHER" id="PTHR23502">
    <property type="entry name" value="MAJOR FACILITATOR SUPERFAMILY"/>
    <property type="match status" value="1"/>
</dbReference>
<keyword evidence="2" id="KW-0813">Transport</keyword>
<dbReference type="CDD" id="cd17323">
    <property type="entry name" value="MFS_Tpo1_MDR_like"/>
    <property type="match status" value="1"/>
</dbReference>
<evidence type="ECO:0000259" key="8">
    <source>
        <dbReference type="PROSITE" id="PS50850"/>
    </source>
</evidence>
<gene>
    <name evidence="9" type="ORF">QBC40DRAFT_9256</name>
</gene>
<feature type="transmembrane region" description="Helical" evidence="7">
    <location>
        <begin position="290"/>
        <end position="311"/>
    </location>
</feature>
<reference evidence="9" key="1">
    <citation type="journal article" date="2023" name="Mol. Phylogenet. Evol.">
        <title>Genome-scale phylogeny and comparative genomics of the fungal order Sordariales.</title>
        <authorList>
            <person name="Hensen N."/>
            <person name="Bonometti L."/>
            <person name="Westerberg I."/>
            <person name="Brannstrom I.O."/>
            <person name="Guillou S."/>
            <person name="Cros-Aarteil S."/>
            <person name="Calhoun S."/>
            <person name="Haridas S."/>
            <person name="Kuo A."/>
            <person name="Mondo S."/>
            <person name="Pangilinan J."/>
            <person name="Riley R."/>
            <person name="LaButti K."/>
            <person name="Andreopoulos B."/>
            <person name="Lipzen A."/>
            <person name="Chen C."/>
            <person name="Yan M."/>
            <person name="Daum C."/>
            <person name="Ng V."/>
            <person name="Clum A."/>
            <person name="Steindorff A."/>
            <person name="Ohm R.A."/>
            <person name="Martin F."/>
            <person name="Silar P."/>
            <person name="Natvig D.O."/>
            <person name="Lalanne C."/>
            <person name="Gautier V."/>
            <person name="Ament-Velasquez S.L."/>
            <person name="Kruys A."/>
            <person name="Hutchinson M.I."/>
            <person name="Powell A.J."/>
            <person name="Barry K."/>
            <person name="Miller A.N."/>
            <person name="Grigoriev I.V."/>
            <person name="Debuchy R."/>
            <person name="Gladieux P."/>
            <person name="Hiltunen Thoren M."/>
            <person name="Johannesson H."/>
        </authorList>
    </citation>
    <scope>NUCLEOTIDE SEQUENCE</scope>
    <source>
        <strain evidence="9">CBS 315.58</strain>
    </source>
</reference>
<proteinExistence type="predicted"/>
<feature type="transmembrane region" description="Helical" evidence="7">
    <location>
        <begin position="202"/>
        <end position="222"/>
    </location>
</feature>
<evidence type="ECO:0000256" key="4">
    <source>
        <dbReference type="ARBA" id="ARBA00022989"/>
    </source>
</evidence>
<dbReference type="PROSITE" id="PS50850">
    <property type="entry name" value="MFS"/>
    <property type="match status" value="1"/>
</dbReference>
<evidence type="ECO:0000256" key="2">
    <source>
        <dbReference type="ARBA" id="ARBA00022448"/>
    </source>
</evidence>
<dbReference type="Gene3D" id="1.20.1250.20">
    <property type="entry name" value="MFS general substrate transporter like domains"/>
    <property type="match status" value="1"/>
</dbReference>
<dbReference type="InterPro" id="IPR011701">
    <property type="entry name" value="MFS"/>
</dbReference>
<evidence type="ECO:0000313" key="9">
    <source>
        <dbReference type="EMBL" id="KAK4196411.1"/>
    </source>
</evidence>
<feature type="transmembrane region" description="Helical" evidence="7">
    <location>
        <begin position="476"/>
        <end position="494"/>
    </location>
</feature>
<evidence type="ECO:0000256" key="7">
    <source>
        <dbReference type="SAM" id="Phobius"/>
    </source>
</evidence>
<name>A0AAN6XB97_9PEZI</name>
<feature type="transmembrane region" description="Helical" evidence="7">
    <location>
        <begin position="167"/>
        <end position="190"/>
    </location>
</feature>
<sequence>MVRFELSVQTGRSRQSPPHRRSHSQSKSRSHSRTRRHRHSDSEDDRIPPVERAAPPAREDDPASVSLPPFPTDNGLEKQSLPSGPQSSYQSLSTSDNDQDRLPNTLLAANKPPGPSPKQEGTEPYTDFLPLQQKFILSVITIAGFFGPLAGGIYLPALPVLEKEFNASATAINVTVSVFMMTFAFGPLFWSTFADWKGRRPLYLISLAIYILANVLLAAVPANYGALVFLRVVQAFGSAAVVSMGAGTVADITEPKKRAFAMSIFLVGPQCGPVLGPVLGGALAEADWRWIFGFLAISGGILWLVILFFLPETLRARVGGGRIYIERPMFFWPPSISSPLAPSWERGPPPPTPTLKLYWNLFIYPPIGIVTLNTAMLYSTYFAIAVQLPTELSQRYRWSPSGIGAGFLAVGIAMIIGSLLGGKASDWRRARAAKQLPEGTKIDPEFRLVDQIWGVLICVLGTILYGWLVDGSKHPAAVLFATFLTGFGMNWVFVTTTAFLTECVAQQAAGAFALGNMLRNPGAAIASVITPTLVAKMGSGWCFTGLALLDLLLVGTAVILLKIKCPGWRAERAAKMQAMKKKSAPGAQTGAPNTAPQSS</sequence>
<feature type="region of interest" description="Disordered" evidence="6">
    <location>
        <begin position="577"/>
        <end position="599"/>
    </location>
</feature>
<dbReference type="Proteomes" id="UP001303160">
    <property type="component" value="Unassembled WGS sequence"/>
</dbReference>
<evidence type="ECO:0000256" key="5">
    <source>
        <dbReference type="ARBA" id="ARBA00023136"/>
    </source>
</evidence>
<feature type="transmembrane region" description="Helical" evidence="7">
    <location>
        <begin position="135"/>
        <end position="155"/>
    </location>
</feature>
<protein>
    <submittedName>
        <fullName evidence="9">Transporter</fullName>
    </submittedName>
</protein>
<feature type="compositionally biased region" description="Basic residues" evidence="6">
    <location>
        <begin position="17"/>
        <end position="39"/>
    </location>
</feature>
<dbReference type="GO" id="GO:0005886">
    <property type="term" value="C:plasma membrane"/>
    <property type="evidence" value="ECO:0007669"/>
    <property type="project" value="TreeGrafter"/>
</dbReference>
<feature type="domain" description="Major facilitator superfamily (MFS) profile" evidence="8">
    <location>
        <begin position="136"/>
        <end position="562"/>
    </location>
</feature>
<feature type="transmembrane region" description="Helical" evidence="7">
    <location>
        <begin position="361"/>
        <end position="386"/>
    </location>
</feature>
<dbReference type="Pfam" id="PF07690">
    <property type="entry name" value="MFS_1"/>
    <property type="match status" value="1"/>
</dbReference>
<dbReference type="SUPFAM" id="SSF103473">
    <property type="entry name" value="MFS general substrate transporter"/>
    <property type="match status" value="1"/>
</dbReference>